<dbReference type="InterPro" id="IPR000182">
    <property type="entry name" value="GNAT_dom"/>
</dbReference>
<protein>
    <submittedName>
        <fullName evidence="2">GNAT family N-acetyltransferase</fullName>
    </submittedName>
</protein>
<organism evidence="2 3">
    <name type="scientific">Microbacterium schleiferi</name>
    <dbReference type="NCBI Taxonomy" id="69362"/>
    <lineage>
        <taxon>Bacteria</taxon>
        <taxon>Bacillati</taxon>
        <taxon>Actinomycetota</taxon>
        <taxon>Actinomycetes</taxon>
        <taxon>Micrococcales</taxon>
        <taxon>Microbacteriaceae</taxon>
        <taxon>Microbacterium</taxon>
    </lineage>
</organism>
<dbReference type="InterPro" id="IPR016181">
    <property type="entry name" value="Acyl_CoA_acyltransferase"/>
</dbReference>
<sequence length="196" mass="22190">MNVPWHFARLRGERVTLDLLRADDVEVLSAIQGDPAIVRYMLYEARSREQVIAAIERDSAHDCLERAGDYVQPAIRDADGQLVGTLYFTLVSTDDRTAEIGWLLSATARGKGYATEAAEIFLRIGFDELGLHRIAAELDPRNDASAAVCQRLGMRHEAHLRENMWLKGEWVDTAIYATLEQDYRRAHSEFRDADGR</sequence>
<keyword evidence="3" id="KW-1185">Reference proteome</keyword>
<accession>A0ABU7V9S4</accession>
<dbReference type="Proteomes" id="UP001351900">
    <property type="component" value="Unassembled WGS sequence"/>
</dbReference>
<dbReference type="CDD" id="cd04301">
    <property type="entry name" value="NAT_SF"/>
    <property type="match status" value="1"/>
</dbReference>
<evidence type="ECO:0000259" key="1">
    <source>
        <dbReference type="PROSITE" id="PS51186"/>
    </source>
</evidence>
<comment type="caution">
    <text evidence="2">The sequence shown here is derived from an EMBL/GenBank/DDBJ whole genome shotgun (WGS) entry which is preliminary data.</text>
</comment>
<feature type="domain" description="N-acetyltransferase" evidence="1">
    <location>
        <begin position="25"/>
        <end position="182"/>
    </location>
</feature>
<dbReference type="InterPro" id="IPR051908">
    <property type="entry name" value="Ribosomal_N-acetyltransferase"/>
</dbReference>
<gene>
    <name evidence="2" type="ORF">V2V91_12065</name>
</gene>
<dbReference type="PANTHER" id="PTHR43441:SF11">
    <property type="entry name" value="RIBOSOMAL-PROTEIN-SERINE ACETYLTRANSFERASE"/>
    <property type="match status" value="1"/>
</dbReference>
<dbReference type="PANTHER" id="PTHR43441">
    <property type="entry name" value="RIBOSOMAL-PROTEIN-SERINE ACETYLTRANSFERASE"/>
    <property type="match status" value="1"/>
</dbReference>
<dbReference type="PROSITE" id="PS51186">
    <property type="entry name" value="GNAT"/>
    <property type="match status" value="1"/>
</dbReference>
<evidence type="ECO:0000313" key="2">
    <source>
        <dbReference type="EMBL" id="MEF2255863.1"/>
    </source>
</evidence>
<reference evidence="2 3" key="1">
    <citation type="submission" date="2024-01" db="EMBL/GenBank/DDBJ databases">
        <title>the genome sequence of strain Microbacterium schleiferi NBRC 15075.</title>
        <authorList>
            <person name="Ding Y."/>
            <person name="Zhang G."/>
        </authorList>
    </citation>
    <scope>NUCLEOTIDE SEQUENCE [LARGE SCALE GENOMIC DNA]</scope>
    <source>
        <strain evidence="2 3">NBRC 15075</strain>
    </source>
</reference>
<dbReference type="EMBL" id="JAZHOV010000006">
    <property type="protein sequence ID" value="MEF2255863.1"/>
    <property type="molecule type" value="Genomic_DNA"/>
</dbReference>
<name>A0ABU7V9S4_9MICO</name>
<evidence type="ECO:0000313" key="3">
    <source>
        <dbReference type="Proteomes" id="UP001351900"/>
    </source>
</evidence>
<dbReference type="SUPFAM" id="SSF55729">
    <property type="entry name" value="Acyl-CoA N-acyltransferases (Nat)"/>
    <property type="match status" value="1"/>
</dbReference>
<dbReference type="Gene3D" id="3.40.630.30">
    <property type="match status" value="1"/>
</dbReference>
<proteinExistence type="predicted"/>
<dbReference type="Pfam" id="PF13302">
    <property type="entry name" value="Acetyltransf_3"/>
    <property type="match status" value="1"/>
</dbReference>